<gene>
    <name evidence="2" type="ORF">QVE165_LOCUS16446</name>
</gene>
<proteinExistence type="predicted"/>
<reference evidence="2" key="1">
    <citation type="submission" date="2021-02" db="EMBL/GenBank/DDBJ databases">
        <authorList>
            <person name="Nowell W R."/>
        </authorList>
    </citation>
    <scope>NUCLEOTIDE SEQUENCE</scope>
</reference>
<comment type="caution">
    <text evidence="2">The sequence shown here is derived from an EMBL/GenBank/DDBJ whole genome shotgun (WGS) entry which is preliminary data.</text>
</comment>
<dbReference type="OrthoDB" id="5954868at2759"/>
<protein>
    <submittedName>
        <fullName evidence="2">Uncharacterized protein</fullName>
    </submittedName>
</protein>
<evidence type="ECO:0000313" key="3">
    <source>
        <dbReference type="Proteomes" id="UP000663832"/>
    </source>
</evidence>
<dbReference type="PANTHER" id="PTHR31389:SF4">
    <property type="entry name" value="LD39211P"/>
    <property type="match status" value="1"/>
</dbReference>
<dbReference type="AlphaFoldDB" id="A0A814IXR2"/>
<accession>A0A814IXR2</accession>
<dbReference type="EMBL" id="CAJNOM010000092">
    <property type="protein sequence ID" value="CAF1029283.1"/>
    <property type="molecule type" value="Genomic_DNA"/>
</dbReference>
<organism evidence="2 3">
    <name type="scientific">Adineta steineri</name>
    <dbReference type="NCBI Taxonomy" id="433720"/>
    <lineage>
        <taxon>Eukaryota</taxon>
        <taxon>Metazoa</taxon>
        <taxon>Spiralia</taxon>
        <taxon>Gnathifera</taxon>
        <taxon>Rotifera</taxon>
        <taxon>Eurotatoria</taxon>
        <taxon>Bdelloidea</taxon>
        <taxon>Adinetida</taxon>
        <taxon>Adinetidae</taxon>
        <taxon>Adineta</taxon>
    </lineage>
</organism>
<evidence type="ECO:0000256" key="1">
    <source>
        <dbReference type="SAM" id="Phobius"/>
    </source>
</evidence>
<keyword evidence="1" id="KW-1133">Transmembrane helix</keyword>
<keyword evidence="1" id="KW-0472">Membrane</keyword>
<sequence length="473" mass="55347">MTRSTSRAGHQPNLWLLFILRLRKCFQLRYLLTILICLILLTYLRLISHAPSDQLLFDNLKPVVEEEKNYLDNANSNKCDFKEIESLLRYTSLKNSKNDSRPRPTIERLHTLFQILISSEDKYREIFKYLNIFRFSDIHNTLRPYSNNTERLYDIYCMFQRYITISDNGHIDIAPSFIQYLKQVSSYLSDGYNSQHLQWNKTSINDIQKPVVILAANTHFYPMLQASMRTINQYLKDYKVVIYDLGLSSIQLNMTQENCDRCVIIKFPFHVVETVAPHVRMLGSFAWKPIVIQDALRRFGSIIYGDTSVRYKTSNFNRLLIDNLIRGFSCRELPSHYVSCYTLSKTFTWFNDTFKTFEDIYIAEAGFLAVTDNFLSRLILKTWVTCALDSDCIAPIKSKTECKRLTVQANVHRYDQSAMVIVLSYYFFPSSRHNDKSEPAPYDMYSSIQASIADVRRAEGDPNYFTTKKNLNQ</sequence>
<name>A0A814IXR2_9BILA</name>
<keyword evidence="1" id="KW-0812">Transmembrane</keyword>
<feature type="transmembrane region" description="Helical" evidence="1">
    <location>
        <begin position="28"/>
        <end position="46"/>
    </location>
</feature>
<dbReference type="Proteomes" id="UP000663832">
    <property type="component" value="Unassembled WGS sequence"/>
</dbReference>
<dbReference type="PANTHER" id="PTHR31389">
    <property type="entry name" value="LD39211P"/>
    <property type="match status" value="1"/>
</dbReference>
<keyword evidence="3" id="KW-1185">Reference proteome</keyword>
<evidence type="ECO:0000313" key="2">
    <source>
        <dbReference type="EMBL" id="CAF1029283.1"/>
    </source>
</evidence>